<evidence type="ECO:0000313" key="4">
    <source>
        <dbReference type="Proteomes" id="UP000253208"/>
    </source>
</evidence>
<dbReference type="CDD" id="cd07385">
    <property type="entry name" value="MPP_YkuE_C"/>
    <property type="match status" value="1"/>
</dbReference>
<evidence type="ECO:0000259" key="2">
    <source>
        <dbReference type="Pfam" id="PF00149"/>
    </source>
</evidence>
<keyword evidence="1" id="KW-1133">Transmembrane helix</keyword>
<sequence>MLAIFLAPLYILINIYIVRWMILWMGACTHFFQTFAFRACFAGVYIFLSTSLLTCFLIRKPPALHRFLKNTANYFQGTFLYILIVIVTTDLCRLILKHTLHPAWMYSRKAFVVTGAVCTLLIIGVSLYGIFNQWNIKTKTYDVKIDKQVKGMDSLKIVLLADIHFGYSIGEKHAGLLVKKINAEDPDLICIAGDIFDNEYEGIKNLKKTAAILRSLKSRYGVYACWGNHDLSEPILAGFTFRNAKKDYDDPRMRNFLESANIRLLDDETVLIDKRFYLTGRKDPSRCRKMSDTRKDPDQLTAYLDKTLPIIFMDHQPGQLDEVAAAGADLDLCGHTHDGQLFPLNIITGLIWENSCGYLKKGTMHNIVTSGAGIWGPNMRTATNSEICSITVHFYPARPNSSDPS</sequence>
<dbReference type="Pfam" id="PF00149">
    <property type="entry name" value="Metallophos"/>
    <property type="match status" value="1"/>
</dbReference>
<dbReference type="InterPro" id="IPR029052">
    <property type="entry name" value="Metallo-depent_PP-like"/>
</dbReference>
<evidence type="ECO:0000313" key="3">
    <source>
        <dbReference type="EMBL" id="RCH41646.1"/>
    </source>
</evidence>
<comment type="caution">
    <text evidence="3">The sequence shown here is derived from an EMBL/GenBank/DDBJ whole genome shotgun (WGS) entry which is preliminary data.</text>
</comment>
<evidence type="ECO:0000256" key="1">
    <source>
        <dbReference type="SAM" id="Phobius"/>
    </source>
</evidence>
<dbReference type="RefSeq" id="WP_114002873.1">
    <property type="nucleotide sequence ID" value="NZ_PSQG01000040.1"/>
</dbReference>
<dbReference type="PANTHER" id="PTHR31302">
    <property type="entry name" value="TRANSMEMBRANE PROTEIN WITH METALLOPHOSPHOESTERASE DOMAIN-RELATED"/>
    <property type="match status" value="1"/>
</dbReference>
<proteinExistence type="predicted"/>
<dbReference type="InterPro" id="IPR051158">
    <property type="entry name" value="Metallophosphoesterase_sf"/>
</dbReference>
<dbReference type="Gene3D" id="3.60.21.10">
    <property type="match status" value="1"/>
</dbReference>
<keyword evidence="1" id="KW-0812">Transmembrane</keyword>
<feature type="transmembrane region" description="Helical" evidence="1">
    <location>
        <begin position="39"/>
        <end position="59"/>
    </location>
</feature>
<dbReference type="Proteomes" id="UP000253208">
    <property type="component" value="Unassembled WGS sequence"/>
</dbReference>
<dbReference type="EMBL" id="PSQG01000040">
    <property type="protein sequence ID" value="RCH41646.1"/>
    <property type="molecule type" value="Genomic_DNA"/>
</dbReference>
<dbReference type="PANTHER" id="PTHR31302:SF0">
    <property type="entry name" value="TRANSMEMBRANE PROTEIN WITH METALLOPHOSPHOESTERASE DOMAIN"/>
    <property type="match status" value="1"/>
</dbReference>
<accession>A0A367FUZ6</accession>
<feature type="domain" description="Calcineurin-like phosphoesterase" evidence="2">
    <location>
        <begin position="155"/>
        <end position="338"/>
    </location>
</feature>
<dbReference type="InterPro" id="IPR004843">
    <property type="entry name" value="Calcineurin-like_PHP"/>
</dbReference>
<gene>
    <name evidence="3" type="ORF">C4886_17250</name>
</gene>
<protein>
    <submittedName>
        <fullName evidence="3">Phosphoesterase</fullName>
    </submittedName>
</protein>
<reference evidence="3 4" key="1">
    <citation type="submission" date="2018-02" db="EMBL/GenBank/DDBJ databases">
        <title>Complete genome sequencing of Faecalibacterium prausnitzii strains isolated from the human gut.</title>
        <authorList>
            <person name="Fitzgerald B.C."/>
            <person name="Shkoporov A.N."/>
            <person name="Ross P.R."/>
            <person name="Hill C."/>
        </authorList>
    </citation>
    <scope>NUCLEOTIDE SEQUENCE [LARGE SCALE GENOMIC DNA]</scope>
    <source>
        <strain evidence="3 4">APC942/31-1</strain>
    </source>
</reference>
<keyword evidence="1" id="KW-0472">Membrane</keyword>
<organism evidence="3 4">
    <name type="scientific">Blautia obeum</name>
    <dbReference type="NCBI Taxonomy" id="40520"/>
    <lineage>
        <taxon>Bacteria</taxon>
        <taxon>Bacillati</taxon>
        <taxon>Bacillota</taxon>
        <taxon>Clostridia</taxon>
        <taxon>Lachnospirales</taxon>
        <taxon>Lachnospiraceae</taxon>
        <taxon>Blautia</taxon>
    </lineage>
</organism>
<feature type="transmembrane region" description="Helical" evidence="1">
    <location>
        <begin position="108"/>
        <end position="131"/>
    </location>
</feature>
<name>A0A367FUZ6_9FIRM</name>
<feature type="transmembrane region" description="Helical" evidence="1">
    <location>
        <begin position="79"/>
        <end position="96"/>
    </location>
</feature>
<dbReference type="AlphaFoldDB" id="A0A367FUZ6"/>
<feature type="transmembrane region" description="Helical" evidence="1">
    <location>
        <begin position="6"/>
        <end position="27"/>
    </location>
</feature>
<dbReference type="SUPFAM" id="SSF56300">
    <property type="entry name" value="Metallo-dependent phosphatases"/>
    <property type="match status" value="1"/>
</dbReference>
<dbReference type="GO" id="GO:0016787">
    <property type="term" value="F:hydrolase activity"/>
    <property type="evidence" value="ECO:0007669"/>
    <property type="project" value="InterPro"/>
</dbReference>